<dbReference type="Proteomes" id="UP001458880">
    <property type="component" value="Unassembled WGS sequence"/>
</dbReference>
<organism evidence="1 2">
    <name type="scientific">Popillia japonica</name>
    <name type="common">Japanese beetle</name>
    <dbReference type="NCBI Taxonomy" id="7064"/>
    <lineage>
        <taxon>Eukaryota</taxon>
        <taxon>Metazoa</taxon>
        <taxon>Ecdysozoa</taxon>
        <taxon>Arthropoda</taxon>
        <taxon>Hexapoda</taxon>
        <taxon>Insecta</taxon>
        <taxon>Pterygota</taxon>
        <taxon>Neoptera</taxon>
        <taxon>Endopterygota</taxon>
        <taxon>Coleoptera</taxon>
        <taxon>Polyphaga</taxon>
        <taxon>Scarabaeiformia</taxon>
        <taxon>Scarabaeidae</taxon>
        <taxon>Rutelinae</taxon>
        <taxon>Popillia</taxon>
    </lineage>
</organism>
<sequence length="138" mass="16218">MTERGLEVIFNKDSAEVRLNKETILKTKKIGKLHYIYEGKRKEDELLNWKLTQNIVTDETKEVSIPIATEEELHFLGNQNRKKDDLNINQQIENEEGNEEIVNEVDISRKTKSGRTIRNPTWLKDYELLTFDISLLET</sequence>
<comment type="caution">
    <text evidence="1">The sequence shown here is derived from an EMBL/GenBank/DDBJ whole genome shotgun (WGS) entry which is preliminary data.</text>
</comment>
<name>A0AAW1ISV1_POPJA</name>
<protein>
    <submittedName>
        <fullName evidence="1">Uncharacterized protein</fullName>
    </submittedName>
</protein>
<gene>
    <name evidence="1" type="ORF">QE152_g34987</name>
</gene>
<accession>A0AAW1ISV1</accession>
<evidence type="ECO:0000313" key="1">
    <source>
        <dbReference type="EMBL" id="KAK9692693.1"/>
    </source>
</evidence>
<proteinExistence type="predicted"/>
<evidence type="ECO:0000313" key="2">
    <source>
        <dbReference type="Proteomes" id="UP001458880"/>
    </source>
</evidence>
<keyword evidence="2" id="KW-1185">Reference proteome</keyword>
<dbReference type="AlphaFoldDB" id="A0AAW1ISV1"/>
<reference evidence="1 2" key="1">
    <citation type="journal article" date="2024" name="BMC Genomics">
        <title>De novo assembly and annotation of Popillia japonica's genome with initial clues to its potential as an invasive pest.</title>
        <authorList>
            <person name="Cucini C."/>
            <person name="Boschi S."/>
            <person name="Funari R."/>
            <person name="Cardaioli E."/>
            <person name="Iannotti N."/>
            <person name="Marturano G."/>
            <person name="Paoli F."/>
            <person name="Bruttini M."/>
            <person name="Carapelli A."/>
            <person name="Frati F."/>
            <person name="Nardi F."/>
        </authorList>
    </citation>
    <scope>NUCLEOTIDE SEQUENCE [LARGE SCALE GENOMIC DNA]</scope>
    <source>
        <strain evidence="1">DMR45628</strain>
    </source>
</reference>
<dbReference type="EMBL" id="JASPKY010000571">
    <property type="protein sequence ID" value="KAK9692693.1"/>
    <property type="molecule type" value="Genomic_DNA"/>
</dbReference>